<evidence type="ECO:0000259" key="11">
    <source>
        <dbReference type="Pfam" id="PF00962"/>
    </source>
</evidence>
<reference evidence="13 14" key="1">
    <citation type="submission" date="2017-03" db="EMBL/GenBank/DDBJ databases">
        <title>Genome of the blue death feigning beetle - Asbolus verrucosus.</title>
        <authorList>
            <person name="Rider S.D."/>
        </authorList>
    </citation>
    <scope>NUCLEOTIDE SEQUENCE [LARGE SCALE GENOMIC DNA]</scope>
    <source>
        <strain evidence="13">Butters</strain>
        <tissue evidence="13">Head and leg muscle</tissue>
    </source>
</reference>
<dbReference type="OrthoDB" id="7202371at2759"/>
<dbReference type="InterPro" id="IPR032466">
    <property type="entry name" value="Metal_Hydrolase"/>
</dbReference>
<name>A0A482W6W2_ASBVE</name>
<evidence type="ECO:0000313" key="14">
    <source>
        <dbReference type="Proteomes" id="UP000292052"/>
    </source>
</evidence>
<evidence type="ECO:0000313" key="13">
    <source>
        <dbReference type="EMBL" id="RZC40862.1"/>
    </source>
</evidence>
<dbReference type="STRING" id="1661398.A0A482W6W2"/>
<gene>
    <name evidence="13" type="ORF">BDFB_003277</name>
</gene>
<dbReference type="GO" id="GO:0004000">
    <property type="term" value="F:adenosine deaminase activity"/>
    <property type="evidence" value="ECO:0007669"/>
    <property type="project" value="InterPro"/>
</dbReference>
<comment type="caution">
    <text evidence="13">The sequence shown here is derived from an EMBL/GenBank/DDBJ whole genome shotgun (WGS) entry which is preliminary data.</text>
</comment>
<dbReference type="InterPro" id="IPR013659">
    <property type="entry name" value="A_deaminase_N"/>
</dbReference>
<dbReference type="InterPro" id="IPR001365">
    <property type="entry name" value="A_deaminase_dom"/>
</dbReference>
<evidence type="ECO:0000256" key="4">
    <source>
        <dbReference type="ARBA" id="ARBA00012784"/>
    </source>
</evidence>
<evidence type="ECO:0000256" key="7">
    <source>
        <dbReference type="ARBA" id="ARBA00022723"/>
    </source>
</evidence>
<comment type="similarity">
    <text evidence="3">Belongs to the metallo-dependent hydrolases superfamily. Adenosine and AMP deaminases family. ADGF subfamily.</text>
</comment>
<keyword evidence="8" id="KW-0732">Signal</keyword>
<keyword evidence="7" id="KW-0479">Metal-binding</keyword>
<dbReference type="PANTHER" id="PTHR11409">
    <property type="entry name" value="ADENOSINE DEAMINASE"/>
    <property type="match status" value="1"/>
</dbReference>
<organism evidence="13 14">
    <name type="scientific">Asbolus verrucosus</name>
    <name type="common">Desert ironclad beetle</name>
    <dbReference type="NCBI Taxonomy" id="1661398"/>
    <lineage>
        <taxon>Eukaryota</taxon>
        <taxon>Metazoa</taxon>
        <taxon>Ecdysozoa</taxon>
        <taxon>Arthropoda</taxon>
        <taxon>Hexapoda</taxon>
        <taxon>Insecta</taxon>
        <taxon>Pterygota</taxon>
        <taxon>Neoptera</taxon>
        <taxon>Endopterygota</taxon>
        <taxon>Coleoptera</taxon>
        <taxon>Polyphaga</taxon>
        <taxon>Cucujiformia</taxon>
        <taxon>Tenebrionidae</taxon>
        <taxon>Pimeliinae</taxon>
        <taxon>Asbolus</taxon>
    </lineage>
</organism>
<dbReference type="GO" id="GO:0046872">
    <property type="term" value="F:metal ion binding"/>
    <property type="evidence" value="ECO:0007669"/>
    <property type="project" value="UniProtKB-KW"/>
</dbReference>
<dbReference type="PANTHER" id="PTHR11409:SF39">
    <property type="entry name" value="ADENOSINE DEAMINASE 2"/>
    <property type="match status" value="1"/>
</dbReference>
<dbReference type="Pfam" id="PF00962">
    <property type="entry name" value="A_deaminase"/>
    <property type="match status" value="1"/>
</dbReference>
<dbReference type="EMBL" id="QDEB01022485">
    <property type="protein sequence ID" value="RZC40862.1"/>
    <property type="molecule type" value="Genomic_DNA"/>
</dbReference>
<comment type="subcellular location">
    <subcellularLocation>
        <location evidence="2">Secreted</location>
    </subcellularLocation>
</comment>
<keyword evidence="14" id="KW-1185">Reference proteome</keyword>
<evidence type="ECO:0000256" key="6">
    <source>
        <dbReference type="ARBA" id="ARBA00022525"/>
    </source>
</evidence>
<feature type="domain" description="Adenosine deaminase" evidence="11">
    <location>
        <begin position="180"/>
        <end position="471"/>
    </location>
</feature>
<evidence type="ECO:0000256" key="3">
    <source>
        <dbReference type="ARBA" id="ARBA00006083"/>
    </source>
</evidence>
<proteinExistence type="inferred from homology"/>
<dbReference type="AlphaFoldDB" id="A0A482W6W2"/>
<comment type="catalytic activity">
    <reaction evidence="10">
        <text>adenosine + H2O + H(+) = inosine + NH4(+)</text>
        <dbReference type="Rhea" id="RHEA:24408"/>
        <dbReference type="ChEBI" id="CHEBI:15377"/>
        <dbReference type="ChEBI" id="CHEBI:15378"/>
        <dbReference type="ChEBI" id="CHEBI:16335"/>
        <dbReference type="ChEBI" id="CHEBI:17596"/>
        <dbReference type="ChEBI" id="CHEBI:28938"/>
        <dbReference type="EC" id="3.5.4.4"/>
    </reaction>
</comment>
<evidence type="ECO:0000256" key="5">
    <source>
        <dbReference type="ARBA" id="ARBA00018099"/>
    </source>
</evidence>
<dbReference type="Pfam" id="PF08451">
    <property type="entry name" value="A_deaminase_N"/>
    <property type="match status" value="1"/>
</dbReference>
<evidence type="ECO:0000256" key="2">
    <source>
        <dbReference type="ARBA" id="ARBA00004613"/>
    </source>
</evidence>
<dbReference type="GO" id="GO:0006154">
    <property type="term" value="P:adenosine catabolic process"/>
    <property type="evidence" value="ECO:0007669"/>
    <property type="project" value="InterPro"/>
</dbReference>
<evidence type="ECO:0000259" key="12">
    <source>
        <dbReference type="Pfam" id="PF08451"/>
    </source>
</evidence>
<dbReference type="GO" id="GO:0046103">
    <property type="term" value="P:inosine biosynthetic process"/>
    <property type="evidence" value="ECO:0007669"/>
    <property type="project" value="TreeGrafter"/>
</dbReference>
<dbReference type="EC" id="3.5.4.4" evidence="4"/>
<keyword evidence="9" id="KW-0378">Hydrolase</keyword>
<evidence type="ECO:0000256" key="9">
    <source>
        <dbReference type="ARBA" id="ARBA00022801"/>
    </source>
</evidence>
<sequence>MLKLSEGETYAQERRKILNDEKSLFFGNKLTSSLTTKELMVNEVLMEKKIDELTSSYENSSNFLPSVHFFQAKERIDQSEIFAIIKRIPKGACLHTHLSAAVSVDFIIDNISYRDCLYGGYINDVFKLKFLSDSTQDNRCKWTEIKEMRRNQTAPVFDQWLRQQLTLNVDNPKEIYSNIETVWKKFRNMFSTTYDLFSYRPVFQDCIYQLLQELYDDNIMYAELKGTVLPLYELDGTVYSKKDFFEIFVQTVNKFRTDHPKFKGVRYIHSVPRGVDKETLQTELNVIIEMQKLFSNFIIGLDFVGFEEEGKFLTEFRSEISAAQKHLKFFFHAGETNWFGQTDCNIADAILFNSQRIGHGFAIIKHPILLRLAKERNIPLEICPISNQVLMLNDDPRNHPATYLMATDYPLVICNDDPSAWNASGLSYDWYITFMAMTTKMSGIEVLKQFALNSIFYSSMEEKEKEMMMKEWKEQWDEFLNEILKYY</sequence>
<protein>
    <recommendedName>
        <fullName evidence="5">Adenosine deaminase</fullName>
        <ecNumber evidence="4">3.5.4.4</ecNumber>
    </recommendedName>
</protein>
<keyword evidence="6" id="KW-0964">Secreted</keyword>
<dbReference type="Gene3D" id="3.20.20.140">
    <property type="entry name" value="Metal-dependent hydrolases"/>
    <property type="match status" value="1"/>
</dbReference>
<evidence type="ECO:0000256" key="8">
    <source>
        <dbReference type="ARBA" id="ARBA00022729"/>
    </source>
</evidence>
<feature type="domain" description="Adenosine/AMP deaminase N-terminal" evidence="12">
    <location>
        <begin position="6"/>
        <end position="85"/>
    </location>
</feature>
<comment type="cofactor">
    <cofactor evidence="1">
        <name>Zn(2+)</name>
        <dbReference type="ChEBI" id="CHEBI:29105"/>
    </cofactor>
</comment>
<evidence type="ECO:0000256" key="10">
    <source>
        <dbReference type="ARBA" id="ARBA00047764"/>
    </source>
</evidence>
<dbReference type="NCBIfam" id="TIGR01431">
    <property type="entry name" value="adm_rel"/>
    <property type="match status" value="1"/>
</dbReference>
<accession>A0A482W6W2</accession>
<dbReference type="SUPFAM" id="SSF51556">
    <property type="entry name" value="Metallo-dependent hydrolases"/>
    <property type="match status" value="1"/>
</dbReference>
<dbReference type="InterPro" id="IPR006331">
    <property type="entry name" value="ADGF"/>
</dbReference>
<dbReference type="InterPro" id="IPR006330">
    <property type="entry name" value="Ado/ade_deaminase"/>
</dbReference>
<evidence type="ECO:0000256" key="1">
    <source>
        <dbReference type="ARBA" id="ARBA00001947"/>
    </source>
</evidence>
<dbReference type="GO" id="GO:0005615">
    <property type="term" value="C:extracellular space"/>
    <property type="evidence" value="ECO:0007669"/>
    <property type="project" value="InterPro"/>
</dbReference>
<dbReference type="FunFam" id="3.20.20.140:FF:000017">
    <property type="entry name" value="Adenosine deaminase 2"/>
    <property type="match status" value="1"/>
</dbReference>
<dbReference type="Proteomes" id="UP000292052">
    <property type="component" value="Unassembled WGS sequence"/>
</dbReference>